<dbReference type="Proteomes" id="UP000608594">
    <property type="component" value="Unassembled WGS sequence"/>
</dbReference>
<comment type="caution">
    <text evidence="2">The sequence shown here is derived from an EMBL/GenBank/DDBJ whole genome shotgun (WGS) entry which is preliminary data.</text>
</comment>
<reference evidence="2" key="1">
    <citation type="submission" date="2020-08" db="EMBL/GenBank/DDBJ databases">
        <title>Paracoccus amoyensis sp. nov., isolated from the surface seawater at coast of Xiamen, Fujian.</title>
        <authorList>
            <person name="Lyu L."/>
        </authorList>
    </citation>
    <scope>NUCLEOTIDE SEQUENCE</scope>
    <source>
        <strain evidence="2">11-3</strain>
    </source>
</reference>
<organism evidence="2 3">
    <name type="scientific">Paracoccus amoyensis</name>
    <dbReference type="NCBI Taxonomy" id="2760093"/>
    <lineage>
        <taxon>Bacteria</taxon>
        <taxon>Pseudomonadati</taxon>
        <taxon>Pseudomonadota</taxon>
        <taxon>Alphaproteobacteria</taxon>
        <taxon>Rhodobacterales</taxon>
        <taxon>Paracoccaceae</taxon>
        <taxon>Paracoccus</taxon>
    </lineage>
</organism>
<gene>
    <name evidence="2" type="ORF">H4P12_02980</name>
</gene>
<dbReference type="RefSeq" id="WP_187792096.1">
    <property type="nucleotide sequence ID" value="NZ_JACOQL010000001.1"/>
</dbReference>
<protein>
    <submittedName>
        <fullName evidence="2">Uncharacterized protein</fullName>
    </submittedName>
</protein>
<dbReference type="AlphaFoldDB" id="A0A926GEM0"/>
<proteinExistence type="predicted"/>
<keyword evidence="3" id="KW-1185">Reference proteome</keyword>
<evidence type="ECO:0000256" key="1">
    <source>
        <dbReference type="SAM" id="SignalP"/>
    </source>
</evidence>
<accession>A0A926GEM0</accession>
<sequence>MSDRSPKPMLFSIALATVAISGPAFAEPQIDPASPFRPGEGMPLEPATCQTLPDWVDQAPDYGGRISMAIQGTLEESQWDGALAYLLMCPADGLQVMCITYYPEAPDPDRQVVLAGGYIRAEEKLVILDPCLSSAVSQ</sequence>
<feature type="chain" id="PRO_5038101764" evidence="1">
    <location>
        <begin position="27"/>
        <end position="138"/>
    </location>
</feature>
<name>A0A926GEM0_9RHOB</name>
<evidence type="ECO:0000313" key="3">
    <source>
        <dbReference type="Proteomes" id="UP000608594"/>
    </source>
</evidence>
<evidence type="ECO:0000313" key="2">
    <source>
        <dbReference type="EMBL" id="MBC9245697.1"/>
    </source>
</evidence>
<keyword evidence="1" id="KW-0732">Signal</keyword>
<feature type="signal peptide" evidence="1">
    <location>
        <begin position="1"/>
        <end position="26"/>
    </location>
</feature>
<dbReference type="EMBL" id="JACOQL010000001">
    <property type="protein sequence ID" value="MBC9245697.1"/>
    <property type="molecule type" value="Genomic_DNA"/>
</dbReference>